<dbReference type="Proteomes" id="UP000601027">
    <property type="component" value="Unassembled WGS sequence"/>
</dbReference>
<sequence length="258" mass="28888">MAEDYSDHLLALVEHDLLPSSYEAVFVAGSVVQGWGNTGSDIDIYVICDEAPSGVVSAHRVGLQPDAVAVSQLTTNDHKLDIEYWQDGQVDQLLDKVSWKEFYSSDVSGDRLSWPELRLLERVDHAVPLAGAGWLERRREQTRSTAIRSLMVSRALNYTTLFIEDAIGQLESGDVESAVLSARLAFGNVIDALLAGEGKYGQSGKWRARRFRAVEQDVISFEDYWAIETMQDFQPDEPAIWVRRVVTTCRQIARQVVV</sequence>
<comment type="caution">
    <text evidence="1">The sequence shown here is derived from an EMBL/GenBank/DDBJ whole genome shotgun (WGS) entry which is preliminary data.</text>
</comment>
<dbReference type="InterPro" id="IPR043519">
    <property type="entry name" value="NT_sf"/>
</dbReference>
<name>A0ABS1XN66_9ACTN</name>
<evidence type="ECO:0008006" key="3">
    <source>
        <dbReference type="Google" id="ProtNLM"/>
    </source>
</evidence>
<evidence type="ECO:0000313" key="2">
    <source>
        <dbReference type="Proteomes" id="UP000601027"/>
    </source>
</evidence>
<gene>
    <name evidence="1" type="ORF">JNW91_01675</name>
</gene>
<proteinExistence type="predicted"/>
<protein>
    <recommendedName>
        <fullName evidence="3">Nucleotidyltransferase domain-containing protein</fullName>
    </recommendedName>
</protein>
<evidence type="ECO:0000313" key="1">
    <source>
        <dbReference type="EMBL" id="MBM0230700.1"/>
    </source>
</evidence>
<keyword evidence="2" id="KW-1185">Reference proteome</keyword>
<organism evidence="1 2">
    <name type="scientific">Micromonospora parastrephiae</name>
    <dbReference type="NCBI Taxonomy" id="2806101"/>
    <lineage>
        <taxon>Bacteria</taxon>
        <taxon>Bacillati</taxon>
        <taxon>Actinomycetota</taxon>
        <taxon>Actinomycetes</taxon>
        <taxon>Micromonosporales</taxon>
        <taxon>Micromonosporaceae</taxon>
        <taxon>Micromonospora</taxon>
    </lineage>
</organism>
<accession>A0ABS1XN66</accession>
<reference evidence="1 2" key="1">
    <citation type="submission" date="2021-01" db="EMBL/GenBank/DDBJ databases">
        <title>Draft genome sequence of Micromonospora sp. strain STR1_7.</title>
        <authorList>
            <person name="Karlyshev A."/>
            <person name="Jawad R."/>
        </authorList>
    </citation>
    <scope>NUCLEOTIDE SEQUENCE [LARGE SCALE GENOMIC DNA]</scope>
    <source>
        <strain evidence="1 2">STR1-7</strain>
    </source>
</reference>
<dbReference type="SUPFAM" id="SSF81301">
    <property type="entry name" value="Nucleotidyltransferase"/>
    <property type="match status" value="1"/>
</dbReference>
<dbReference type="EMBL" id="JAEVHM010000003">
    <property type="protein sequence ID" value="MBM0230700.1"/>
    <property type="molecule type" value="Genomic_DNA"/>
</dbReference>
<dbReference type="RefSeq" id="WP_203173187.1">
    <property type="nucleotide sequence ID" value="NZ_JAEVHM010000003.1"/>
</dbReference>